<organism evidence="2 3">
    <name type="scientific">Nitrosomonas communis</name>
    <dbReference type="NCBI Taxonomy" id="44574"/>
    <lineage>
        <taxon>Bacteria</taxon>
        <taxon>Pseudomonadati</taxon>
        <taxon>Pseudomonadota</taxon>
        <taxon>Betaproteobacteria</taxon>
        <taxon>Nitrosomonadales</taxon>
        <taxon>Nitrosomonadaceae</taxon>
        <taxon>Nitrosomonas</taxon>
    </lineage>
</organism>
<accession>A0A1H2QAD7</accession>
<feature type="compositionally biased region" description="Low complexity" evidence="1">
    <location>
        <begin position="122"/>
        <end position="134"/>
    </location>
</feature>
<evidence type="ECO:0000256" key="1">
    <source>
        <dbReference type="SAM" id="MobiDB-lite"/>
    </source>
</evidence>
<dbReference type="Proteomes" id="UP000183454">
    <property type="component" value="Unassembled WGS sequence"/>
</dbReference>
<evidence type="ECO:0000313" key="3">
    <source>
        <dbReference type="Proteomes" id="UP000183454"/>
    </source>
</evidence>
<gene>
    <name evidence="2" type="ORF">SAMN05421882_100213</name>
</gene>
<dbReference type="AlphaFoldDB" id="A0A1H2QAD7"/>
<evidence type="ECO:0000313" key="2">
    <source>
        <dbReference type="EMBL" id="SDW03778.1"/>
    </source>
</evidence>
<dbReference type="RefSeq" id="WP_074664804.1">
    <property type="nucleotide sequence ID" value="NZ_FNNH01000002.1"/>
</dbReference>
<sequence length="142" mass="15800">MRFAQPDAMDMAVWWRLTEHDRTFLAALIKRLPFILDTVQNSDEKLQRPWAEWNKMGAEIQRIFAVRTTVSLVPTPVSTLPMSVAPIKPAVPSTSASSPEAPKQIQEPLSVVKPSEESSIQTASKTSTARSASGTKRRKVQK</sequence>
<protein>
    <submittedName>
        <fullName evidence="2">Uncharacterized protein</fullName>
    </submittedName>
</protein>
<dbReference type="EMBL" id="FNNH01000002">
    <property type="protein sequence ID" value="SDW03778.1"/>
    <property type="molecule type" value="Genomic_DNA"/>
</dbReference>
<reference evidence="2 3" key="1">
    <citation type="submission" date="2016-10" db="EMBL/GenBank/DDBJ databases">
        <authorList>
            <person name="de Groot N.N."/>
        </authorList>
    </citation>
    <scope>NUCLEOTIDE SEQUENCE [LARGE SCALE GENOMIC DNA]</scope>
    <source>
        <strain evidence="2 3">Nm110</strain>
    </source>
</reference>
<proteinExistence type="predicted"/>
<feature type="region of interest" description="Disordered" evidence="1">
    <location>
        <begin position="82"/>
        <end position="142"/>
    </location>
</feature>
<name>A0A1H2QAD7_9PROT</name>